<name>A0AAV1KLA4_9NEOP</name>
<sequence length="98" mass="10863">MADAFLEISKILMSNSQNCPSRIACWISRNSDSESLKIWKEMARNKLLATMLNTTAVENAFIFGRNGGDCETFRPCPLGAAQLSHFISNSSMFSKPVN</sequence>
<dbReference type="AlphaFoldDB" id="A0AAV1KLA4"/>
<dbReference type="Proteomes" id="UP001314205">
    <property type="component" value="Unassembled WGS sequence"/>
</dbReference>
<gene>
    <name evidence="1" type="ORF">PARMNEM_LOCUS5198</name>
</gene>
<reference evidence="1 2" key="1">
    <citation type="submission" date="2023-11" db="EMBL/GenBank/DDBJ databases">
        <authorList>
            <person name="Hedman E."/>
            <person name="Englund M."/>
            <person name="Stromberg M."/>
            <person name="Nyberg Akerstrom W."/>
            <person name="Nylinder S."/>
            <person name="Jareborg N."/>
            <person name="Kallberg Y."/>
            <person name="Kronander E."/>
        </authorList>
    </citation>
    <scope>NUCLEOTIDE SEQUENCE [LARGE SCALE GENOMIC DNA]</scope>
</reference>
<accession>A0AAV1KLA4</accession>
<evidence type="ECO:0000313" key="1">
    <source>
        <dbReference type="EMBL" id="CAK1583851.1"/>
    </source>
</evidence>
<protein>
    <submittedName>
        <fullName evidence="1">Uncharacterized protein</fullName>
    </submittedName>
</protein>
<comment type="caution">
    <text evidence="1">The sequence shown here is derived from an EMBL/GenBank/DDBJ whole genome shotgun (WGS) entry which is preliminary data.</text>
</comment>
<proteinExistence type="predicted"/>
<keyword evidence="2" id="KW-1185">Reference proteome</keyword>
<dbReference type="EMBL" id="CAVLGL010000057">
    <property type="protein sequence ID" value="CAK1583851.1"/>
    <property type="molecule type" value="Genomic_DNA"/>
</dbReference>
<evidence type="ECO:0000313" key="2">
    <source>
        <dbReference type="Proteomes" id="UP001314205"/>
    </source>
</evidence>
<organism evidence="1 2">
    <name type="scientific">Parnassius mnemosyne</name>
    <name type="common">clouded apollo</name>
    <dbReference type="NCBI Taxonomy" id="213953"/>
    <lineage>
        <taxon>Eukaryota</taxon>
        <taxon>Metazoa</taxon>
        <taxon>Ecdysozoa</taxon>
        <taxon>Arthropoda</taxon>
        <taxon>Hexapoda</taxon>
        <taxon>Insecta</taxon>
        <taxon>Pterygota</taxon>
        <taxon>Neoptera</taxon>
        <taxon>Endopterygota</taxon>
        <taxon>Lepidoptera</taxon>
        <taxon>Glossata</taxon>
        <taxon>Ditrysia</taxon>
        <taxon>Papilionoidea</taxon>
        <taxon>Papilionidae</taxon>
        <taxon>Parnassiinae</taxon>
        <taxon>Parnassini</taxon>
        <taxon>Parnassius</taxon>
        <taxon>Driopa</taxon>
    </lineage>
</organism>